<dbReference type="Gene3D" id="1.10.357.10">
    <property type="entry name" value="Tetracycline Repressor, domain 2"/>
    <property type="match status" value="1"/>
</dbReference>
<name>A0ABP9ML80_9MICO</name>
<dbReference type="PANTHER" id="PTHR30055">
    <property type="entry name" value="HTH-TYPE TRANSCRIPTIONAL REGULATOR RUTR"/>
    <property type="match status" value="1"/>
</dbReference>
<evidence type="ECO:0000256" key="1">
    <source>
        <dbReference type="ARBA" id="ARBA00023015"/>
    </source>
</evidence>
<dbReference type="SUPFAM" id="SSF46689">
    <property type="entry name" value="Homeodomain-like"/>
    <property type="match status" value="1"/>
</dbReference>
<dbReference type="InterPro" id="IPR025996">
    <property type="entry name" value="MT1864/Rv1816-like_C"/>
</dbReference>
<gene>
    <name evidence="6" type="ORF">GCM10025760_28720</name>
</gene>
<keyword evidence="2" id="KW-0238">DNA-binding</keyword>
<dbReference type="Proteomes" id="UP001501407">
    <property type="component" value="Unassembled WGS sequence"/>
</dbReference>
<dbReference type="SUPFAM" id="SSF48498">
    <property type="entry name" value="Tetracyclin repressor-like, C-terminal domain"/>
    <property type="match status" value="1"/>
</dbReference>
<keyword evidence="3" id="KW-0804">Transcription</keyword>
<dbReference type="InterPro" id="IPR050109">
    <property type="entry name" value="HTH-type_TetR-like_transc_reg"/>
</dbReference>
<dbReference type="InterPro" id="IPR009057">
    <property type="entry name" value="Homeodomain-like_sf"/>
</dbReference>
<dbReference type="PANTHER" id="PTHR30055:SF234">
    <property type="entry name" value="HTH-TYPE TRANSCRIPTIONAL REGULATOR BETI"/>
    <property type="match status" value="1"/>
</dbReference>
<protein>
    <submittedName>
        <fullName evidence="6">TetR/AcrR family transcriptional regulator</fullName>
    </submittedName>
</protein>
<feature type="domain" description="HTH-type transcriptional regulator MT1864/Rv1816-like C-terminal" evidence="5">
    <location>
        <begin position="92"/>
        <end position="176"/>
    </location>
</feature>
<evidence type="ECO:0000259" key="5">
    <source>
        <dbReference type="Pfam" id="PF13305"/>
    </source>
</evidence>
<evidence type="ECO:0000313" key="6">
    <source>
        <dbReference type="EMBL" id="GAA5095861.1"/>
    </source>
</evidence>
<sequence length="190" mass="20570">MARSAQEAERFREREVRIVATAREIAEREGWAAVTVRRLSDAVGVSQPILYRHFAGGRDEIVARVVIQGYADLADAMRSPGTEGAADALPRVIASYLAFARAHPAVYEAMSTARTSVVFAASDTPAVLREGFGMLEQAVGGVDARDRTVRAELLWSLLHGASQLAAHDRLDPRLDAVREGAIAELFTRAA</sequence>
<keyword evidence="1" id="KW-0805">Transcription regulation</keyword>
<dbReference type="InterPro" id="IPR036271">
    <property type="entry name" value="Tet_transcr_reg_TetR-rel_C_sf"/>
</dbReference>
<evidence type="ECO:0000256" key="3">
    <source>
        <dbReference type="ARBA" id="ARBA00023163"/>
    </source>
</evidence>
<evidence type="ECO:0000313" key="7">
    <source>
        <dbReference type="Proteomes" id="UP001501407"/>
    </source>
</evidence>
<reference evidence="7" key="1">
    <citation type="journal article" date="2019" name="Int. J. Syst. Evol. Microbiol.">
        <title>The Global Catalogue of Microorganisms (GCM) 10K type strain sequencing project: providing services to taxonomists for standard genome sequencing and annotation.</title>
        <authorList>
            <consortium name="The Broad Institute Genomics Platform"/>
            <consortium name="The Broad Institute Genome Sequencing Center for Infectious Disease"/>
            <person name="Wu L."/>
            <person name="Ma J."/>
        </authorList>
    </citation>
    <scope>NUCLEOTIDE SEQUENCE [LARGE SCALE GENOMIC DNA]</scope>
    <source>
        <strain evidence="7">JCM 18959</strain>
    </source>
</reference>
<proteinExistence type="predicted"/>
<dbReference type="Pfam" id="PF00440">
    <property type="entry name" value="TetR_N"/>
    <property type="match status" value="1"/>
</dbReference>
<evidence type="ECO:0000259" key="4">
    <source>
        <dbReference type="Pfam" id="PF00440"/>
    </source>
</evidence>
<organism evidence="6 7">
    <name type="scientific">Microbacterium yannicii</name>
    <dbReference type="NCBI Taxonomy" id="671622"/>
    <lineage>
        <taxon>Bacteria</taxon>
        <taxon>Bacillati</taxon>
        <taxon>Actinomycetota</taxon>
        <taxon>Actinomycetes</taxon>
        <taxon>Micrococcales</taxon>
        <taxon>Microbacteriaceae</taxon>
        <taxon>Microbacterium</taxon>
    </lineage>
</organism>
<dbReference type="RefSeq" id="WP_194414083.1">
    <property type="nucleotide sequence ID" value="NZ_BAABKZ010000002.1"/>
</dbReference>
<comment type="caution">
    <text evidence="6">The sequence shown here is derived from an EMBL/GenBank/DDBJ whole genome shotgun (WGS) entry which is preliminary data.</text>
</comment>
<dbReference type="InterPro" id="IPR001647">
    <property type="entry name" value="HTH_TetR"/>
</dbReference>
<evidence type="ECO:0000256" key="2">
    <source>
        <dbReference type="ARBA" id="ARBA00023125"/>
    </source>
</evidence>
<dbReference type="Pfam" id="PF13305">
    <property type="entry name" value="TetR_C_33"/>
    <property type="match status" value="1"/>
</dbReference>
<feature type="domain" description="HTH tetR-type" evidence="4">
    <location>
        <begin position="18"/>
        <end position="64"/>
    </location>
</feature>
<keyword evidence="7" id="KW-1185">Reference proteome</keyword>
<dbReference type="EMBL" id="BAABKZ010000002">
    <property type="protein sequence ID" value="GAA5095861.1"/>
    <property type="molecule type" value="Genomic_DNA"/>
</dbReference>
<accession>A0ABP9ML80</accession>